<sequence>MYCKQCGTKNSSEALYCQHDGVALTDIKDKKPTLIDQGNQHCSTCGGDLMRHARYCTTCGTGTEVNRISTVQASTPFVPESPHTQSETTPLSFVKLAIYPIAALIILSIIAAMFAGSLNNFIADEFFDGFGFGVSINIISFIDVLMVLHSVSLTFNLVEQDMMNMDLLMQGGLVFMLLLPAIVFSIVGFLIGRKKIGQSIQQKAIHILVPAVIYALLLSIVSLFATRTTDILDAGFFGTFSLTASYGFFSAFIHGFVISALFITVGLTLSLASHNFSYLSAFKRAVIHSVACLLVLTAAVGMTSDLSKEDYDDQTLPYVALLSQLGSYTWHISQLSTISADIDFYYEKYSVSYSALTGAKVTPEDDYVKEDIEEVFGGARFFVLIPILIHGLAGFLWVSRQRTSLLRAVVAYAVSVGLIHSVVIWLTSFSLTFWEGSVQIGSSWFIGFFISTLFAGASAWVGCILSQKFRQEDTYINKSAA</sequence>
<dbReference type="Proteomes" id="UP001225034">
    <property type="component" value="Unassembled WGS sequence"/>
</dbReference>
<protein>
    <submittedName>
        <fullName evidence="2">Integral membrane protein</fullName>
    </submittedName>
</protein>
<reference evidence="2 3" key="1">
    <citation type="submission" date="2023-07" db="EMBL/GenBank/DDBJ databases">
        <title>Genomic Encyclopedia of Type Strains, Phase IV (KMG-IV): sequencing the most valuable type-strain genomes for metagenomic binning, comparative biology and taxonomic classification.</title>
        <authorList>
            <person name="Goeker M."/>
        </authorList>
    </citation>
    <scope>NUCLEOTIDE SEQUENCE [LARGE SCALE GENOMIC DNA]</scope>
    <source>
        <strain evidence="2 3">DSM 19154</strain>
    </source>
</reference>
<organism evidence="2 3">
    <name type="scientific">Alkalicoccobacillus murimartini</name>
    <dbReference type="NCBI Taxonomy" id="171685"/>
    <lineage>
        <taxon>Bacteria</taxon>
        <taxon>Bacillati</taxon>
        <taxon>Bacillota</taxon>
        <taxon>Bacilli</taxon>
        <taxon>Bacillales</taxon>
        <taxon>Bacillaceae</taxon>
        <taxon>Alkalicoccobacillus</taxon>
    </lineage>
</organism>
<keyword evidence="1" id="KW-0472">Membrane</keyword>
<proteinExistence type="predicted"/>
<feature type="transmembrane region" description="Helical" evidence="1">
    <location>
        <begin position="204"/>
        <end position="226"/>
    </location>
</feature>
<feature type="transmembrane region" description="Helical" evidence="1">
    <location>
        <begin position="410"/>
        <end position="431"/>
    </location>
</feature>
<feature type="transmembrane region" description="Helical" evidence="1">
    <location>
        <begin position="443"/>
        <end position="465"/>
    </location>
</feature>
<evidence type="ECO:0000313" key="3">
    <source>
        <dbReference type="Proteomes" id="UP001225034"/>
    </source>
</evidence>
<keyword evidence="3" id="KW-1185">Reference proteome</keyword>
<feature type="transmembrane region" description="Helical" evidence="1">
    <location>
        <begin position="379"/>
        <end position="398"/>
    </location>
</feature>
<keyword evidence="1" id="KW-0812">Transmembrane</keyword>
<evidence type="ECO:0000313" key="2">
    <source>
        <dbReference type="EMBL" id="MDQ0206944.1"/>
    </source>
</evidence>
<feature type="transmembrane region" description="Helical" evidence="1">
    <location>
        <begin position="246"/>
        <end position="273"/>
    </location>
</feature>
<feature type="transmembrane region" description="Helical" evidence="1">
    <location>
        <begin position="171"/>
        <end position="192"/>
    </location>
</feature>
<dbReference type="EMBL" id="JAUSUA010000002">
    <property type="protein sequence ID" value="MDQ0206944.1"/>
    <property type="molecule type" value="Genomic_DNA"/>
</dbReference>
<dbReference type="RefSeq" id="WP_306981845.1">
    <property type="nucleotide sequence ID" value="NZ_JAUSUA010000002.1"/>
</dbReference>
<feature type="transmembrane region" description="Helical" evidence="1">
    <location>
        <begin position="130"/>
        <end position="151"/>
    </location>
</feature>
<keyword evidence="1" id="KW-1133">Transmembrane helix</keyword>
<comment type="caution">
    <text evidence="2">The sequence shown here is derived from an EMBL/GenBank/DDBJ whole genome shotgun (WGS) entry which is preliminary data.</text>
</comment>
<feature type="transmembrane region" description="Helical" evidence="1">
    <location>
        <begin position="96"/>
        <end position="118"/>
    </location>
</feature>
<name>A0ABT9YGF2_9BACI</name>
<accession>A0ABT9YGF2</accession>
<evidence type="ECO:0000256" key="1">
    <source>
        <dbReference type="SAM" id="Phobius"/>
    </source>
</evidence>
<feature type="transmembrane region" description="Helical" evidence="1">
    <location>
        <begin position="285"/>
        <end position="303"/>
    </location>
</feature>
<gene>
    <name evidence="2" type="ORF">J2S05_001743</name>
</gene>